<keyword evidence="1" id="KW-0315">Glutamine amidotransferase</keyword>
<evidence type="ECO:0000313" key="2">
    <source>
        <dbReference type="Proteomes" id="UP000630353"/>
    </source>
</evidence>
<evidence type="ECO:0000313" key="1">
    <source>
        <dbReference type="EMBL" id="GHD51069.1"/>
    </source>
</evidence>
<comment type="caution">
    <text evidence="1">The sequence shown here is derived from an EMBL/GenBank/DDBJ whole genome shotgun (WGS) entry which is preliminary data.</text>
</comment>
<keyword evidence="2" id="KW-1185">Reference proteome</keyword>
<dbReference type="SUPFAM" id="SSF52317">
    <property type="entry name" value="Class I glutamine amidotransferase-like"/>
    <property type="match status" value="1"/>
</dbReference>
<dbReference type="InterPro" id="IPR011697">
    <property type="entry name" value="Peptidase_C26"/>
</dbReference>
<dbReference type="RefSeq" id="WP_189989995.1">
    <property type="nucleotide sequence ID" value="NZ_BMZS01000005.1"/>
</dbReference>
<name>A0A919CR03_9PROT</name>
<reference evidence="1" key="1">
    <citation type="journal article" date="2014" name="Int. J. Syst. Evol. Microbiol.">
        <title>Complete genome sequence of Corynebacterium casei LMG S-19264T (=DSM 44701T), isolated from a smear-ripened cheese.</title>
        <authorList>
            <consortium name="US DOE Joint Genome Institute (JGI-PGF)"/>
            <person name="Walter F."/>
            <person name="Albersmeier A."/>
            <person name="Kalinowski J."/>
            <person name="Ruckert C."/>
        </authorList>
    </citation>
    <scope>NUCLEOTIDE SEQUENCE</scope>
    <source>
        <strain evidence="1">KCTC 42651</strain>
    </source>
</reference>
<dbReference type="InterPro" id="IPR029062">
    <property type="entry name" value="Class_I_gatase-like"/>
</dbReference>
<dbReference type="PROSITE" id="PS51273">
    <property type="entry name" value="GATASE_TYPE_1"/>
    <property type="match status" value="1"/>
</dbReference>
<proteinExistence type="predicted"/>
<protein>
    <submittedName>
        <fullName evidence="1">Glutamine amidotransferase</fullName>
    </submittedName>
</protein>
<dbReference type="GO" id="GO:0016787">
    <property type="term" value="F:hydrolase activity"/>
    <property type="evidence" value="ECO:0007669"/>
    <property type="project" value="InterPro"/>
</dbReference>
<organism evidence="1 2">
    <name type="scientific">Thalassobaculum fulvum</name>
    <dbReference type="NCBI Taxonomy" id="1633335"/>
    <lineage>
        <taxon>Bacteria</taxon>
        <taxon>Pseudomonadati</taxon>
        <taxon>Pseudomonadota</taxon>
        <taxon>Alphaproteobacteria</taxon>
        <taxon>Rhodospirillales</taxon>
        <taxon>Thalassobaculaceae</taxon>
        <taxon>Thalassobaculum</taxon>
    </lineage>
</organism>
<dbReference type="Pfam" id="PF07722">
    <property type="entry name" value="Peptidase_C26"/>
    <property type="match status" value="1"/>
</dbReference>
<gene>
    <name evidence="1" type="ORF">GCM10017083_25080</name>
</gene>
<dbReference type="AlphaFoldDB" id="A0A919CR03"/>
<dbReference type="Gene3D" id="3.40.50.880">
    <property type="match status" value="1"/>
</dbReference>
<dbReference type="EMBL" id="BMZS01000005">
    <property type="protein sequence ID" value="GHD51069.1"/>
    <property type="molecule type" value="Genomic_DNA"/>
</dbReference>
<sequence>MRIGLTQRIAYDPNYGERRDALATDWHRFLLHVRPDAVILPIANRSDHVARLFDTVGLDILVLTGGNDLGAEPERDLTERACLQEAARRGLPAIGVCRGFQMMVDRDGGRLASVERSAHVASRHPVRCLRDTAWGWAAGRSLDVNSFHGFGVPADGLPGTWTALALAADDTVEAACTNDGRCIGVMWHPEREPDPDPFDVALFRECLTRGLMP</sequence>
<reference evidence="1" key="2">
    <citation type="submission" date="2020-09" db="EMBL/GenBank/DDBJ databases">
        <authorList>
            <person name="Sun Q."/>
            <person name="Kim S."/>
        </authorList>
    </citation>
    <scope>NUCLEOTIDE SEQUENCE</scope>
    <source>
        <strain evidence="1">KCTC 42651</strain>
    </source>
</reference>
<accession>A0A919CR03</accession>
<dbReference type="Proteomes" id="UP000630353">
    <property type="component" value="Unassembled WGS sequence"/>
</dbReference>